<organism evidence="1 2">
    <name type="scientific">Penicillium freii</name>
    <dbReference type="NCBI Taxonomy" id="48697"/>
    <lineage>
        <taxon>Eukaryota</taxon>
        <taxon>Fungi</taxon>
        <taxon>Dikarya</taxon>
        <taxon>Ascomycota</taxon>
        <taxon>Pezizomycotina</taxon>
        <taxon>Eurotiomycetes</taxon>
        <taxon>Eurotiomycetidae</taxon>
        <taxon>Eurotiales</taxon>
        <taxon>Aspergillaceae</taxon>
        <taxon>Penicillium</taxon>
    </lineage>
</organism>
<name>A0A117NRF5_PENFR</name>
<accession>A0A117NRF5</accession>
<keyword evidence="2" id="KW-1185">Reference proteome</keyword>
<reference evidence="1 2" key="1">
    <citation type="submission" date="2015-10" db="EMBL/GenBank/DDBJ databases">
        <title>Genome sequencing of Penicillium freii.</title>
        <authorList>
            <person name="Nguyen H.D."/>
            <person name="Visagie C.M."/>
            <person name="Seifert K.A."/>
        </authorList>
    </citation>
    <scope>NUCLEOTIDE SEQUENCE [LARGE SCALE GENOMIC DNA]</scope>
    <source>
        <strain evidence="1 2">DAOM 242723</strain>
    </source>
</reference>
<evidence type="ECO:0000313" key="1">
    <source>
        <dbReference type="EMBL" id="KUM65495.1"/>
    </source>
</evidence>
<gene>
    <name evidence="1" type="ORF">ACN42_g1576</name>
</gene>
<dbReference type="AlphaFoldDB" id="A0A117NRF5"/>
<dbReference type="Proteomes" id="UP000055045">
    <property type="component" value="Unassembled WGS sequence"/>
</dbReference>
<protein>
    <submittedName>
        <fullName evidence="1">Uncharacterized protein</fullName>
    </submittedName>
</protein>
<evidence type="ECO:0000313" key="2">
    <source>
        <dbReference type="Proteomes" id="UP000055045"/>
    </source>
</evidence>
<proteinExistence type="predicted"/>
<comment type="caution">
    <text evidence="1">The sequence shown here is derived from an EMBL/GenBank/DDBJ whole genome shotgun (WGS) entry which is preliminary data.</text>
</comment>
<sequence>MLNRNNGDGEKWRMLEIDAMTYPHLGKDQQSYYATHNILDIKHQFALSMLSRGKESMQANIDKAIRYKYI</sequence>
<dbReference type="EMBL" id="LLXE01000025">
    <property type="protein sequence ID" value="KUM65495.1"/>
    <property type="molecule type" value="Genomic_DNA"/>
</dbReference>